<gene>
    <name evidence="2" type="ORF">UFOPK1684_00534</name>
    <name evidence="3" type="ORF">UFOPK2158_00797</name>
</gene>
<dbReference type="Pfam" id="PF01266">
    <property type="entry name" value="DAO"/>
    <property type="match status" value="1"/>
</dbReference>
<sequence>MPPEVGKSLADATRQSVWAPAFPTDWDFPTLTGQQKTDLAVVGSGFTGLWTAILAKTRQPERDVVVVEKDTLGHAASSRNGGFISESLTHGHAHGQAMWPDEMATLVELGRENMRQIRAFISDYGIDAEWSDCGKTAIAVTPVQAEHLKAVHEINARFGEEAQLLDAEQMQEDVASPTYLGGVRVRTGSGLFHPVKMLVGMVRVAHDLGVRFYQHSPITALRARRTGLDLVAPQGSLRAHKAVLATSVFSPLVGGVKARVLPLFDHVLATEPLSAGHLDSLRWRESQGLTDLGNQFHYYRKTADNRIVWGGYDANYYFGDDSSPRREVRDASHTLLAEHFFDTFPQLEGVRFEYQWAGVIDSTSRFTPYFSTALGGRVASALGFTGLGTGSSRFGATVALDLLDDSSSPLRRLEMVAKKPLPFPPEPFRYPLVQFTRWSLVKEDESGRRNLWLRLLDSLKVGFNS</sequence>
<proteinExistence type="predicted"/>
<dbReference type="SUPFAM" id="SSF51905">
    <property type="entry name" value="FAD/NAD(P)-binding domain"/>
    <property type="match status" value="1"/>
</dbReference>
<dbReference type="InterPro" id="IPR006076">
    <property type="entry name" value="FAD-dep_OxRdtase"/>
</dbReference>
<dbReference type="PANTHER" id="PTHR13847">
    <property type="entry name" value="SARCOSINE DEHYDROGENASE-RELATED"/>
    <property type="match status" value="1"/>
</dbReference>
<dbReference type="Gene3D" id="3.30.9.10">
    <property type="entry name" value="D-Amino Acid Oxidase, subunit A, domain 2"/>
    <property type="match status" value="1"/>
</dbReference>
<reference evidence="2" key="1">
    <citation type="submission" date="2020-05" db="EMBL/GenBank/DDBJ databases">
        <authorList>
            <person name="Chiriac C."/>
            <person name="Salcher M."/>
            <person name="Ghai R."/>
            <person name="Kavagutti S V."/>
        </authorList>
    </citation>
    <scope>NUCLEOTIDE SEQUENCE</scope>
</reference>
<dbReference type="GO" id="GO:0005737">
    <property type="term" value="C:cytoplasm"/>
    <property type="evidence" value="ECO:0007669"/>
    <property type="project" value="TreeGrafter"/>
</dbReference>
<evidence type="ECO:0000313" key="2">
    <source>
        <dbReference type="EMBL" id="CAB4568004.1"/>
    </source>
</evidence>
<evidence type="ECO:0000313" key="3">
    <source>
        <dbReference type="EMBL" id="CAB4643616.1"/>
    </source>
</evidence>
<dbReference type="Gene3D" id="3.50.50.60">
    <property type="entry name" value="FAD/NAD(P)-binding domain"/>
    <property type="match status" value="1"/>
</dbReference>
<feature type="domain" description="FAD dependent oxidoreductase" evidence="1">
    <location>
        <begin position="38"/>
        <end position="394"/>
    </location>
</feature>
<name>A0A6J6DXS2_9ZZZZ</name>
<evidence type="ECO:0000259" key="1">
    <source>
        <dbReference type="Pfam" id="PF01266"/>
    </source>
</evidence>
<dbReference type="InterPro" id="IPR036188">
    <property type="entry name" value="FAD/NAD-bd_sf"/>
</dbReference>
<accession>A0A6J6DXS2</accession>
<protein>
    <submittedName>
        <fullName evidence="2">Unannotated protein</fullName>
    </submittedName>
</protein>
<dbReference type="EMBL" id="CAEZTM010000017">
    <property type="protein sequence ID" value="CAB4568004.1"/>
    <property type="molecule type" value="Genomic_DNA"/>
</dbReference>
<organism evidence="2">
    <name type="scientific">freshwater metagenome</name>
    <dbReference type="NCBI Taxonomy" id="449393"/>
    <lineage>
        <taxon>unclassified sequences</taxon>
        <taxon>metagenomes</taxon>
        <taxon>ecological metagenomes</taxon>
    </lineage>
</organism>
<dbReference type="PANTHER" id="PTHR13847:SF281">
    <property type="entry name" value="FAD DEPENDENT OXIDOREDUCTASE DOMAIN-CONTAINING PROTEIN"/>
    <property type="match status" value="1"/>
</dbReference>
<dbReference type="EMBL" id="CAEZVY010000074">
    <property type="protein sequence ID" value="CAB4643616.1"/>
    <property type="molecule type" value="Genomic_DNA"/>
</dbReference>
<dbReference type="AlphaFoldDB" id="A0A6J6DXS2"/>